<keyword evidence="3" id="KW-1185">Reference proteome</keyword>
<name>A0A2P6MZV2_9EUKA</name>
<comment type="caution">
    <text evidence="2">The sequence shown here is derived from an EMBL/GenBank/DDBJ whole genome shotgun (WGS) entry which is preliminary data.</text>
</comment>
<feature type="region of interest" description="Disordered" evidence="1">
    <location>
        <begin position="72"/>
        <end position="107"/>
    </location>
</feature>
<organism evidence="2 3">
    <name type="scientific">Planoprotostelium fungivorum</name>
    <dbReference type="NCBI Taxonomy" id="1890364"/>
    <lineage>
        <taxon>Eukaryota</taxon>
        <taxon>Amoebozoa</taxon>
        <taxon>Evosea</taxon>
        <taxon>Variosea</taxon>
        <taxon>Cavosteliida</taxon>
        <taxon>Cavosteliaceae</taxon>
        <taxon>Planoprotostelium</taxon>
    </lineage>
</organism>
<dbReference type="EMBL" id="MDYQ01000272">
    <property type="protein sequence ID" value="PRP77238.1"/>
    <property type="molecule type" value="Genomic_DNA"/>
</dbReference>
<gene>
    <name evidence="2" type="ORF">PROFUN_13621</name>
</gene>
<evidence type="ECO:0000313" key="3">
    <source>
        <dbReference type="Proteomes" id="UP000241769"/>
    </source>
</evidence>
<proteinExistence type="predicted"/>
<protein>
    <submittedName>
        <fullName evidence="2">Uncharacterized protein</fullName>
    </submittedName>
</protein>
<dbReference type="InParanoid" id="A0A2P6MZV2"/>
<dbReference type="AlphaFoldDB" id="A0A2P6MZV2"/>
<sequence>MDLVTTEEASGTTVPARGLLILYFDDPGPGPAQHLTDPGCLIDSFSASPWRSLPGGMHSFAPQIQAFTESAGTLKDRPQHTPDMKGKEQETITQPNKKQKREEEGRQLRRATRFSFAMQMTTEERLRIITGLIHPSSQDTTLRIKTLRQKEAVAVDANILDFHRESSSVFGVTGLTSPVERPGQRHRSFKCEEVSLVGEEKAYEFHSTGAP</sequence>
<accession>A0A2P6MZV2</accession>
<reference evidence="2 3" key="1">
    <citation type="journal article" date="2018" name="Genome Biol. Evol.">
        <title>Multiple Roots of Fruiting Body Formation in Amoebozoa.</title>
        <authorList>
            <person name="Hillmann F."/>
            <person name="Forbes G."/>
            <person name="Novohradska S."/>
            <person name="Ferling I."/>
            <person name="Riege K."/>
            <person name="Groth M."/>
            <person name="Westermann M."/>
            <person name="Marz M."/>
            <person name="Spaller T."/>
            <person name="Winckler T."/>
            <person name="Schaap P."/>
            <person name="Glockner G."/>
        </authorList>
    </citation>
    <scope>NUCLEOTIDE SEQUENCE [LARGE SCALE GENOMIC DNA]</scope>
    <source>
        <strain evidence="2 3">Jena</strain>
    </source>
</reference>
<evidence type="ECO:0000256" key="1">
    <source>
        <dbReference type="SAM" id="MobiDB-lite"/>
    </source>
</evidence>
<feature type="compositionally biased region" description="Basic and acidic residues" evidence="1">
    <location>
        <begin position="74"/>
        <end position="90"/>
    </location>
</feature>
<evidence type="ECO:0000313" key="2">
    <source>
        <dbReference type="EMBL" id="PRP77238.1"/>
    </source>
</evidence>
<dbReference type="Proteomes" id="UP000241769">
    <property type="component" value="Unassembled WGS sequence"/>
</dbReference>